<evidence type="ECO:0000313" key="3">
    <source>
        <dbReference type="EMBL" id="KAG0260935.1"/>
    </source>
</evidence>
<feature type="region of interest" description="Disordered" evidence="1">
    <location>
        <begin position="524"/>
        <end position="562"/>
    </location>
</feature>
<dbReference type="InterPro" id="IPR032675">
    <property type="entry name" value="LRR_dom_sf"/>
</dbReference>
<proteinExistence type="predicted"/>
<dbReference type="PANTHER" id="PTHR13318">
    <property type="entry name" value="PARTNER OF PAIRED, ISOFORM B-RELATED"/>
    <property type="match status" value="1"/>
</dbReference>
<comment type="caution">
    <text evidence="3">The sequence shown here is derived from an EMBL/GenBank/DDBJ whole genome shotgun (WGS) entry which is preliminary data.</text>
</comment>
<dbReference type="InterPro" id="IPR057207">
    <property type="entry name" value="FBXL15_LRR"/>
</dbReference>
<dbReference type="SMART" id="SM00367">
    <property type="entry name" value="LRR_CC"/>
    <property type="match status" value="3"/>
</dbReference>
<feature type="region of interest" description="Disordered" evidence="1">
    <location>
        <begin position="587"/>
        <end position="636"/>
    </location>
</feature>
<feature type="region of interest" description="Disordered" evidence="1">
    <location>
        <begin position="340"/>
        <end position="391"/>
    </location>
</feature>
<dbReference type="InterPro" id="IPR006553">
    <property type="entry name" value="Leu-rich_rpt_Cys-con_subtyp"/>
</dbReference>
<dbReference type="GO" id="GO:0031146">
    <property type="term" value="P:SCF-dependent proteasomal ubiquitin-dependent protein catabolic process"/>
    <property type="evidence" value="ECO:0007669"/>
    <property type="project" value="TreeGrafter"/>
</dbReference>
<feature type="compositionally biased region" description="Polar residues" evidence="1">
    <location>
        <begin position="534"/>
        <end position="543"/>
    </location>
</feature>
<dbReference type="AlphaFoldDB" id="A0A9P6Q7B5"/>
<gene>
    <name evidence="3" type="primary">FBXL4</name>
    <name evidence="3" type="ORF">DFQ27_003259</name>
</gene>
<dbReference type="Proteomes" id="UP000807716">
    <property type="component" value="Unassembled WGS sequence"/>
</dbReference>
<organism evidence="3 4">
    <name type="scientific">Actinomortierella ambigua</name>
    <dbReference type="NCBI Taxonomy" id="1343610"/>
    <lineage>
        <taxon>Eukaryota</taxon>
        <taxon>Fungi</taxon>
        <taxon>Fungi incertae sedis</taxon>
        <taxon>Mucoromycota</taxon>
        <taxon>Mortierellomycotina</taxon>
        <taxon>Mortierellomycetes</taxon>
        <taxon>Mortierellales</taxon>
        <taxon>Mortierellaceae</taxon>
        <taxon>Actinomortierella</taxon>
    </lineage>
</organism>
<dbReference type="PANTHER" id="PTHR13318:SF95">
    <property type="entry name" value="F-BOX PROTEIN YLR352W"/>
    <property type="match status" value="1"/>
</dbReference>
<accession>A0A9P6Q7B5</accession>
<dbReference type="GO" id="GO:0019005">
    <property type="term" value="C:SCF ubiquitin ligase complex"/>
    <property type="evidence" value="ECO:0007669"/>
    <property type="project" value="TreeGrafter"/>
</dbReference>
<name>A0A9P6Q7B5_9FUNG</name>
<dbReference type="EMBL" id="JAAAJB010000233">
    <property type="protein sequence ID" value="KAG0260935.1"/>
    <property type="molecule type" value="Genomic_DNA"/>
</dbReference>
<protein>
    <submittedName>
        <fullName evidence="3">F-box and leucine-rich repeat protein 4</fullName>
    </submittedName>
</protein>
<feature type="compositionally biased region" description="Acidic residues" evidence="1">
    <location>
        <begin position="588"/>
        <end position="598"/>
    </location>
</feature>
<reference evidence="3" key="1">
    <citation type="journal article" date="2020" name="Fungal Divers.">
        <title>Resolving the Mortierellaceae phylogeny through synthesis of multi-gene phylogenetics and phylogenomics.</title>
        <authorList>
            <person name="Vandepol N."/>
            <person name="Liber J."/>
            <person name="Desiro A."/>
            <person name="Na H."/>
            <person name="Kennedy M."/>
            <person name="Barry K."/>
            <person name="Grigoriev I.V."/>
            <person name="Miller A.N."/>
            <person name="O'Donnell K."/>
            <person name="Stajich J.E."/>
            <person name="Bonito G."/>
        </authorList>
    </citation>
    <scope>NUCLEOTIDE SEQUENCE</scope>
    <source>
        <strain evidence="3">BC1065</strain>
    </source>
</reference>
<sequence length="636" mass="70578">MKSPPSTTVLGIPEILRMICTFLDADALKRMATVNRLCHQTATSFLWHQLVVPVDWYKHDLTRLLVALDRYGPTVRHMALELSQGTRASPTHDSEKIQQQLDQVLARTPYLHALDLQLPAKMNSNIIATTVAKRLPRLNRLDTDLLYWNADDMRTLFESCLTLTHLSVHELTSNVMMAIADLTRQDRSGAKRLERFKCVHGRFEPGELVDFCAFFPDLVELSVPVQQFLTSKDLIGVALHCTRLEILNVNFCLGLASTGFQAIFSANPGLTELNLGMTDVRDQDIALVATHCPRLKSLILPFCGNVTHKSIKQIVRRCDRLEHLDISWCDRVMLSIFEDNDDGDDDGGDDDDDGKAEDKRNGDHNGSEETAITPIVASEEPVLPGSSSSLQPRKRHRPFWVCTRLKHLDISGIHTTYTGDTEDAPTAPNFLPAMYAQLAELRQLEFLNMSGLVFSLRLNPLAMEAFANDQLSHLETLDIKPMKERLPWFDLVAIGNLFPRLRDLRFKRRDIFMQEEELAIEKRRQVESKVGEEATSSEAGYTQSPSPGPSSGSGSSDNDSEGKTRHIVDATLRSGLQISLRLCSLTGDGDESDGEDEANAGGLFGMGIPFGFPPPGEDGEDSSGGLPGVAIDSNTE</sequence>
<dbReference type="SUPFAM" id="SSF52047">
    <property type="entry name" value="RNI-like"/>
    <property type="match status" value="1"/>
</dbReference>
<dbReference type="Pfam" id="PF25372">
    <property type="entry name" value="DUF7885"/>
    <property type="match status" value="1"/>
</dbReference>
<dbReference type="Gene3D" id="3.80.10.10">
    <property type="entry name" value="Ribonuclease Inhibitor"/>
    <property type="match status" value="1"/>
</dbReference>
<dbReference type="OrthoDB" id="10257471at2759"/>
<evidence type="ECO:0000313" key="4">
    <source>
        <dbReference type="Proteomes" id="UP000807716"/>
    </source>
</evidence>
<evidence type="ECO:0000256" key="1">
    <source>
        <dbReference type="SAM" id="MobiDB-lite"/>
    </source>
</evidence>
<feature type="domain" description="F-box/LRR-repeat protein 15-like leucin rich repeat" evidence="2">
    <location>
        <begin position="191"/>
        <end position="330"/>
    </location>
</feature>
<feature type="compositionally biased region" description="Basic and acidic residues" evidence="1">
    <location>
        <begin position="356"/>
        <end position="367"/>
    </location>
</feature>
<keyword evidence="4" id="KW-1185">Reference proteome</keyword>
<feature type="compositionally biased region" description="Acidic residues" evidence="1">
    <location>
        <begin position="340"/>
        <end position="355"/>
    </location>
</feature>
<evidence type="ECO:0000259" key="2">
    <source>
        <dbReference type="Pfam" id="PF25372"/>
    </source>
</evidence>